<evidence type="ECO:0000256" key="12">
    <source>
        <dbReference type="SAM" id="Phobius"/>
    </source>
</evidence>
<dbReference type="GO" id="GO:0019646">
    <property type="term" value="P:aerobic electron transport chain"/>
    <property type="evidence" value="ECO:0007669"/>
    <property type="project" value="TreeGrafter"/>
</dbReference>
<evidence type="ECO:0000313" key="13">
    <source>
        <dbReference type="EMBL" id="SDF81827.1"/>
    </source>
</evidence>
<dbReference type="EMBL" id="FNCI01000002">
    <property type="protein sequence ID" value="SDF81827.1"/>
    <property type="molecule type" value="Genomic_DNA"/>
</dbReference>
<evidence type="ECO:0000256" key="10">
    <source>
        <dbReference type="ARBA" id="ARBA00023004"/>
    </source>
</evidence>
<feature type="transmembrane region" description="Helical" evidence="12">
    <location>
        <begin position="84"/>
        <end position="102"/>
    </location>
</feature>
<feature type="transmembrane region" description="Helical" evidence="12">
    <location>
        <begin position="12"/>
        <end position="39"/>
    </location>
</feature>
<comment type="similarity">
    <text evidence="2">Belongs to the cytochrome ubiquinol oxidase subunit 2 family.</text>
</comment>
<keyword evidence="9 12" id="KW-1133">Transmembrane helix</keyword>
<dbReference type="RefSeq" id="WP_092523095.1">
    <property type="nucleotide sequence ID" value="NZ_FNCI01000002.1"/>
</dbReference>
<feature type="transmembrane region" description="Helical" evidence="12">
    <location>
        <begin position="154"/>
        <end position="182"/>
    </location>
</feature>
<evidence type="ECO:0000256" key="4">
    <source>
        <dbReference type="ARBA" id="ARBA00022475"/>
    </source>
</evidence>
<dbReference type="GO" id="GO:0016682">
    <property type="term" value="F:oxidoreductase activity, acting on diphenols and related substances as donors, oxygen as acceptor"/>
    <property type="evidence" value="ECO:0007669"/>
    <property type="project" value="TreeGrafter"/>
</dbReference>
<keyword evidence="8" id="KW-0249">Electron transport</keyword>
<dbReference type="Proteomes" id="UP000198641">
    <property type="component" value="Unassembled WGS sequence"/>
</dbReference>
<keyword evidence="10" id="KW-0408">Iron</keyword>
<keyword evidence="14" id="KW-1185">Reference proteome</keyword>
<comment type="subcellular location">
    <subcellularLocation>
        <location evidence="1">Cell membrane</location>
        <topology evidence="1">Multi-pass membrane protein</topology>
    </subcellularLocation>
</comment>
<keyword evidence="4" id="KW-1003">Cell membrane</keyword>
<dbReference type="STRING" id="284577.SAMN05216571_102147"/>
<keyword evidence="5" id="KW-0349">Heme</keyword>
<keyword evidence="11 12" id="KW-0472">Membrane</keyword>
<evidence type="ECO:0000256" key="7">
    <source>
        <dbReference type="ARBA" id="ARBA00022723"/>
    </source>
</evidence>
<dbReference type="AlphaFoldDB" id="A0A1G7P6R4"/>
<dbReference type="NCBIfam" id="TIGR00203">
    <property type="entry name" value="cydB"/>
    <property type="match status" value="1"/>
</dbReference>
<feature type="transmembrane region" description="Helical" evidence="12">
    <location>
        <begin position="263"/>
        <end position="282"/>
    </location>
</feature>
<keyword evidence="6 12" id="KW-0812">Transmembrane</keyword>
<evidence type="ECO:0000256" key="8">
    <source>
        <dbReference type="ARBA" id="ARBA00022982"/>
    </source>
</evidence>
<dbReference type="OrthoDB" id="9776710at2"/>
<dbReference type="GO" id="GO:0046872">
    <property type="term" value="F:metal ion binding"/>
    <property type="evidence" value="ECO:0007669"/>
    <property type="project" value="UniProtKB-KW"/>
</dbReference>
<proteinExistence type="inferred from homology"/>
<protein>
    <submittedName>
        <fullName evidence="13">Cytochrome bd-I ubiquinol oxidase subunit 2 apoprotein</fullName>
    </submittedName>
</protein>
<dbReference type="PANTHER" id="PTHR43141:SF5">
    <property type="entry name" value="CYTOCHROME BD-I UBIQUINOL OXIDASE SUBUNIT 2"/>
    <property type="match status" value="1"/>
</dbReference>
<feature type="transmembrane region" description="Helical" evidence="12">
    <location>
        <begin position="289"/>
        <end position="313"/>
    </location>
</feature>
<evidence type="ECO:0000256" key="3">
    <source>
        <dbReference type="ARBA" id="ARBA00022448"/>
    </source>
</evidence>
<dbReference type="Pfam" id="PF02322">
    <property type="entry name" value="Cyt_bd_oxida_II"/>
    <property type="match status" value="1"/>
</dbReference>
<organism evidence="13 14">
    <name type="scientific">Onishia taeanensis</name>
    <dbReference type="NCBI Taxonomy" id="284577"/>
    <lineage>
        <taxon>Bacteria</taxon>
        <taxon>Pseudomonadati</taxon>
        <taxon>Pseudomonadota</taxon>
        <taxon>Gammaproteobacteria</taxon>
        <taxon>Oceanospirillales</taxon>
        <taxon>Halomonadaceae</taxon>
        <taxon>Onishia</taxon>
    </lineage>
</organism>
<evidence type="ECO:0000256" key="1">
    <source>
        <dbReference type="ARBA" id="ARBA00004651"/>
    </source>
</evidence>
<evidence type="ECO:0000256" key="11">
    <source>
        <dbReference type="ARBA" id="ARBA00023136"/>
    </source>
</evidence>
<evidence type="ECO:0000256" key="9">
    <source>
        <dbReference type="ARBA" id="ARBA00022989"/>
    </source>
</evidence>
<evidence type="ECO:0000256" key="2">
    <source>
        <dbReference type="ARBA" id="ARBA00007543"/>
    </source>
</evidence>
<name>A0A1G7P6R4_9GAMM</name>
<dbReference type="GO" id="GO:0005886">
    <property type="term" value="C:plasma membrane"/>
    <property type="evidence" value="ECO:0007669"/>
    <property type="project" value="UniProtKB-SubCell"/>
</dbReference>
<accession>A0A1G7P6R4</accession>
<dbReference type="PANTHER" id="PTHR43141">
    <property type="entry name" value="CYTOCHROME BD2 SUBUNIT II"/>
    <property type="match status" value="1"/>
</dbReference>
<feature type="transmembrane region" description="Helical" evidence="12">
    <location>
        <begin position="203"/>
        <end position="224"/>
    </location>
</feature>
<gene>
    <name evidence="13" type="ORF">SAMN05216571_102147</name>
</gene>
<feature type="transmembrane region" description="Helical" evidence="12">
    <location>
        <begin position="123"/>
        <end position="142"/>
    </location>
</feature>
<keyword evidence="3" id="KW-0813">Transport</keyword>
<dbReference type="GO" id="GO:0070069">
    <property type="term" value="C:cytochrome complex"/>
    <property type="evidence" value="ECO:0007669"/>
    <property type="project" value="TreeGrafter"/>
</dbReference>
<dbReference type="InterPro" id="IPR003317">
    <property type="entry name" value="Cyt-d_oxidase_su2"/>
</dbReference>
<evidence type="ECO:0000256" key="5">
    <source>
        <dbReference type="ARBA" id="ARBA00022617"/>
    </source>
</evidence>
<evidence type="ECO:0000313" key="14">
    <source>
        <dbReference type="Proteomes" id="UP000198641"/>
    </source>
</evidence>
<feature type="transmembrane region" description="Helical" evidence="12">
    <location>
        <begin position="333"/>
        <end position="359"/>
    </location>
</feature>
<sequence>MDPYILLKVTWWVLLGVLLIGLAVMVGMDMGVGAALRYLGRTDGERRAVINMIAPHWDGNQVWFILGGGAVFAAWPTIYATAFSGLYVVMLVLLWSMIVRPLGFEYRSKLPSDRWRGAWDWMLFVSGAVPMIVFGAAMGNMLQGVPFHFTWNMISYYTGSFISLFNPFAVLCGVMSLALALYQGGTMVMNRGTGVIRERACRLVTVAGLTALAVFTICGIWVSMMHGYEITAGGDPAGPALPLNKTVETASGAWLSNYMAHPALWLVPAAVYLAVLGGIASARAGLSHLAWWLGALAWAATLVTLGAAMFPFLMPSSSEPSHSLTVWDASSSLGTLGWMLAFTVVFIPIIAIYTSWAFWVMRGKVTPESIAHDEHAY</sequence>
<dbReference type="PIRSF" id="PIRSF000267">
    <property type="entry name" value="Cyt_oxidse_sub2"/>
    <property type="match status" value="1"/>
</dbReference>
<dbReference type="GO" id="GO:0009055">
    <property type="term" value="F:electron transfer activity"/>
    <property type="evidence" value="ECO:0007669"/>
    <property type="project" value="TreeGrafter"/>
</dbReference>
<evidence type="ECO:0000256" key="6">
    <source>
        <dbReference type="ARBA" id="ARBA00022692"/>
    </source>
</evidence>
<reference evidence="13 14" key="1">
    <citation type="submission" date="2016-10" db="EMBL/GenBank/DDBJ databases">
        <authorList>
            <person name="de Groot N.N."/>
        </authorList>
    </citation>
    <scope>NUCLEOTIDE SEQUENCE [LARGE SCALE GENOMIC DNA]</scope>
    <source>
        <strain evidence="13 14">BH539</strain>
    </source>
</reference>
<keyword evidence="7" id="KW-0479">Metal-binding</keyword>